<dbReference type="InterPro" id="IPR032291">
    <property type="entry name" value="Abn2_C"/>
</dbReference>
<keyword evidence="11" id="KW-1185">Reference proteome</keyword>
<reference evidence="10 11" key="1">
    <citation type="submission" date="2017-10" db="EMBL/GenBank/DDBJ databases">
        <title>Effective Description of Clostridium neonatale sp. nov. linked to necrotizing enterocolitis in neonates and a clarification of species assignable to the genus Clostridium (Prazmowski 1880) emend. Lawson and Rainey 2016.</title>
        <authorList>
            <person name="Bernard K."/>
            <person name="Burdz T."/>
            <person name="Wiebe D."/>
            <person name="Balcewich B."/>
            <person name="Alfa M."/>
            <person name="Bernier A.-M."/>
        </authorList>
    </citation>
    <scope>NUCLEOTIDE SEQUENCE [LARGE SCALE GENOMIC DNA]</scope>
    <source>
        <strain evidence="10 11">LCDC99A005</strain>
    </source>
</reference>
<dbReference type="PANTHER" id="PTHR43301">
    <property type="entry name" value="ARABINAN ENDO-1,5-ALPHA-L-ARABINOSIDASE"/>
    <property type="match status" value="1"/>
</dbReference>
<evidence type="ECO:0000256" key="3">
    <source>
        <dbReference type="ARBA" id="ARBA00022801"/>
    </source>
</evidence>
<feature type="chain" id="PRO_5038532529" evidence="8">
    <location>
        <begin position="23"/>
        <end position="487"/>
    </location>
</feature>
<dbReference type="InterPro" id="IPR006710">
    <property type="entry name" value="Glyco_hydro_43"/>
</dbReference>
<dbReference type="PROSITE" id="PS51257">
    <property type="entry name" value="PROKAR_LIPOPROTEIN"/>
    <property type="match status" value="1"/>
</dbReference>
<dbReference type="InterPro" id="IPR050727">
    <property type="entry name" value="GH43_arabinanases"/>
</dbReference>
<dbReference type="RefSeq" id="WP_058296437.1">
    <property type="nucleotide sequence ID" value="NZ_CAMRXB010000026.1"/>
</dbReference>
<evidence type="ECO:0000256" key="7">
    <source>
        <dbReference type="RuleBase" id="RU361187"/>
    </source>
</evidence>
<dbReference type="Gene3D" id="2.40.128.10">
    <property type="match status" value="1"/>
</dbReference>
<evidence type="ECO:0000256" key="5">
    <source>
        <dbReference type="PIRSR" id="PIRSR606710-1"/>
    </source>
</evidence>
<dbReference type="PANTHER" id="PTHR43301:SF3">
    <property type="entry name" value="ARABINAN ENDO-1,5-ALPHA-L-ARABINOSIDASE A-RELATED"/>
    <property type="match status" value="1"/>
</dbReference>
<evidence type="ECO:0000256" key="8">
    <source>
        <dbReference type="SAM" id="SignalP"/>
    </source>
</evidence>
<comment type="caution">
    <text evidence="10">The sequence shown here is derived from an EMBL/GenBank/DDBJ whole genome shotgun (WGS) entry which is preliminary data.</text>
</comment>
<keyword evidence="4 7" id="KW-0326">Glycosidase</keyword>
<keyword evidence="8" id="KW-0732">Signal</keyword>
<dbReference type="InterPro" id="IPR023296">
    <property type="entry name" value="Glyco_hydro_beta-prop_sf"/>
</dbReference>
<evidence type="ECO:0000256" key="1">
    <source>
        <dbReference type="ARBA" id="ARBA00004834"/>
    </source>
</evidence>
<comment type="pathway">
    <text evidence="1">Glycan metabolism; L-arabinan degradation.</text>
</comment>
<dbReference type="Proteomes" id="UP000220840">
    <property type="component" value="Unassembled WGS sequence"/>
</dbReference>
<feature type="active site" description="Proton donor" evidence="5">
    <location>
        <position position="233"/>
    </location>
</feature>
<dbReference type="AlphaFoldDB" id="A0A2A7MLQ7"/>
<evidence type="ECO:0000256" key="6">
    <source>
        <dbReference type="PIRSR" id="PIRSR606710-2"/>
    </source>
</evidence>
<dbReference type="GO" id="GO:0004553">
    <property type="term" value="F:hydrolase activity, hydrolyzing O-glycosyl compounds"/>
    <property type="evidence" value="ECO:0007669"/>
    <property type="project" value="InterPro"/>
</dbReference>
<name>A0A2A7MLQ7_9CLOT</name>
<keyword evidence="3 7" id="KW-0378">Hydrolase</keyword>
<evidence type="ECO:0000313" key="10">
    <source>
        <dbReference type="EMBL" id="PEG32291.1"/>
    </source>
</evidence>
<evidence type="ECO:0000256" key="4">
    <source>
        <dbReference type="ARBA" id="ARBA00023295"/>
    </source>
</evidence>
<dbReference type="SUPFAM" id="SSF75005">
    <property type="entry name" value="Arabinanase/levansucrase/invertase"/>
    <property type="match status" value="1"/>
</dbReference>
<feature type="active site" description="Proton acceptor" evidence="5">
    <location>
        <position position="41"/>
    </location>
</feature>
<accession>A0A2A7MLQ7</accession>
<dbReference type="Pfam" id="PF04616">
    <property type="entry name" value="Glyco_hydro_43"/>
    <property type="match status" value="1"/>
</dbReference>
<dbReference type="GO" id="GO:0005975">
    <property type="term" value="P:carbohydrate metabolic process"/>
    <property type="evidence" value="ECO:0007669"/>
    <property type="project" value="InterPro"/>
</dbReference>
<evidence type="ECO:0000313" key="11">
    <source>
        <dbReference type="Proteomes" id="UP000220840"/>
    </source>
</evidence>
<dbReference type="STRING" id="137838.GCA_001458595_03797"/>
<sequence>MKKGIILSVLAITLTFSNVSMIGCSNNNSESITFNEVSVHDPAIIKSNDTYYITGSHMAEAKSSDLINWTSISDSVNNQKLFKNIKTELGEALAWGKTNTFWASDWIQLSDGRYYLYYCVCEGSSPQSAIGYAVSDSVEGPYEDLGILLKSSGSEPLKYEEADGTTGTYDANVHPNAIDPAVFFDAEGRLWMMYGSYSGGIYILELDTTTGKPKEGQGTYGKKILGGYHSEIEAAYVTYSKETGYYYLFTSFGGLTSDAGYNMRICRSKKPDGPYYDSMGNDMIDCKGVKGQFLEAQNDIITNYGVKLFGNFKYPDSELSEDITTTGYVSAGHNSVYYDKEKNQYFLIFHTRFPEAGEMHQVRVHQMFLNEDGWFVVAPYRYSGEKIGSYNKKDVQGKYKFINHGHDITSEIKEFTDIQLKRDGKIAGTVEGTWKFTDGNKIKLNIDNIEYTGVVLEQYDINRKCNTMTFTVSSAENGVSLWGIKEK</sequence>
<protein>
    <submittedName>
        <fullName evidence="10">Arabinan endo-1,5-alpha-L-arabinosidase</fullName>
    </submittedName>
</protein>
<evidence type="ECO:0000256" key="2">
    <source>
        <dbReference type="ARBA" id="ARBA00009865"/>
    </source>
</evidence>
<dbReference type="Pfam" id="PF16369">
    <property type="entry name" value="GH43_C"/>
    <property type="match status" value="1"/>
</dbReference>
<feature type="signal peptide" evidence="8">
    <location>
        <begin position="1"/>
        <end position="22"/>
    </location>
</feature>
<feature type="domain" description="Extracellular endo-alpha-(1-&gt;5)-L-arabinanase C-terminal" evidence="9">
    <location>
        <begin position="379"/>
        <end position="483"/>
    </location>
</feature>
<comment type="similarity">
    <text evidence="2 7">Belongs to the glycosyl hydrolase 43 family.</text>
</comment>
<dbReference type="OrthoDB" id="9801455at2"/>
<organism evidence="10 11">
    <name type="scientific">Clostridium neonatale</name>
    <dbReference type="NCBI Taxonomy" id="137838"/>
    <lineage>
        <taxon>Bacteria</taxon>
        <taxon>Bacillati</taxon>
        <taxon>Bacillota</taxon>
        <taxon>Clostridia</taxon>
        <taxon>Eubacteriales</taxon>
        <taxon>Clostridiaceae</taxon>
        <taxon>Clostridium</taxon>
    </lineage>
</organism>
<evidence type="ECO:0000259" key="9">
    <source>
        <dbReference type="Pfam" id="PF16369"/>
    </source>
</evidence>
<feature type="site" description="Important for catalytic activity, responsible for pKa modulation of the active site Glu and correct orientation of both the proton donor and substrate" evidence="6">
    <location>
        <position position="179"/>
    </location>
</feature>
<dbReference type="Gene3D" id="2.115.10.20">
    <property type="entry name" value="Glycosyl hydrolase domain, family 43"/>
    <property type="match status" value="1"/>
</dbReference>
<proteinExistence type="inferred from homology"/>
<dbReference type="EMBL" id="PDCJ01000001">
    <property type="protein sequence ID" value="PEG32291.1"/>
    <property type="molecule type" value="Genomic_DNA"/>
</dbReference>
<gene>
    <name evidence="10" type="ORF">CQ394_11535</name>
</gene>